<feature type="compositionally biased region" description="Low complexity" evidence="1">
    <location>
        <begin position="451"/>
        <end position="465"/>
    </location>
</feature>
<feature type="region of interest" description="Disordered" evidence="1">
    <location>
        <begin position="424"/>
        <end position="480"/>
    </location>
</feature>
<keyword evidence="2" id="KW-1133">Transmembrane helix</keyword>
<feature type="compositionally biased region" description="Polar residues" evidence="1">
    <location>
        <begin position="530"/>
        <end position="541"/>
    </location>
</feature>
<dbReference type="EMBL" id="PZQS01000007">
    <property type="protein sequence ID" value="PVD27109.1"/>
    <property type="molecule type" value="Genomic_DNA"/>
</dbReference>
<feature type="compositionally biased region" description="Polar residues" evidence="1">
    <location>
        <begin position="497"/>
        <end position="513"/>
    </location>
</feature>
<sequence>MEDIVTNCDTSPGKVYRVVEKTDVVSKCEGVAVNTTVNFYLYKLSGEVVTISTCTPFCNHMYRTFDARRYSTVQYLKETYTRCYIYYPAYRDMAGTVVCSEFFSNGTTRERRCPLDIVYPFQLNNTFVMTNYENWTVTAVFSTFRVFSAMNLYVIDINEYLATNDGASFFVQNPNVTTWTAFEPFIEITANETYYKGNFTASWSLPSQSGSYYYTADLYPSEQTNVRLYPINGTLVISEPSQPTQNCNLTYVPEVGTVDCMCSTMSLGRPPGRLQWLVGNDVIAAGGYGVTQLQFPTNRVNRTHDGLQVTCQLDWVVRQRVVVSDRVATTSHGDVLYIFFPDGPERCSTTGNGSGTGYVSTVIKGSATGNGTGVGDGTGKGDVMAPSDSTAYIIGIAVAAALAVIFGISLLVVVVCMCRHRGAAEGNRVRTEDSRQTTDQPQDNMSLYLHPSVSQQPRSQQPPQQDNDTCPPDDNHHYESIHSNAHHDELRNQSSRITSVENGSCSSMTTSTARPDLQYEQQGRPPPFLHQQNGTTTSTWT</sequence>
<keyword evidence="2" id="KW-0812">Transmembrane</keyword>
<accession>A0A2T7P130</accession>
<keyword evidence="2" id="KW-0472">Membrane</keyword>
<feature type="region of interest" description="Disordered" evidence="1">
    <location>
        <begin position="497"/>
        <end position="541"/>
    </location>
</feature>
<evidence type="ECO:0000313" key="3">
    <source>
        <dbReference type="EMBL" id="PVD27109.1"/>
    </source>
</evidence>
<comment type="caution">
    <text evidence="3">The sequence shown here is derived from an EMBL/GenBank/DDBJ whole genome shotgun (WGS) entry which is preliminary data.</text>
</comment>
<dbReference type="AlphaFoldDB" id="A0A2T7P130"/>
<organism evidence="3 4">
    <name type="scientific">Pomacea canaliculata</name>
    <name type="common">Golden apple snail</name>
    <dbReference type="NCBI Taxonomy" id="400727"/>
    <lineage>
        <taxon>Eukaryota</taxon>
        <taxon>Metazoa</taxon>
        <taxon>Spiralia</taxon>
        <taxon>Lophotrochozoa</taxon>
        <taxon>Mollusca</taxon>
        <taxon>Gastropoda</taxon>
        <taxon>Caenogastropoda</taxon>
        <taxon>Architaenioglossa</taxon>
        <taxon>Ampullarioidea</taxon>
        <taxon>Ampullariidae</taxon>
        <taxon>Pomacea</taxon>
    </lineage>
</organism>
<evidence type="ECO:0000256" key="2">
    <source>
        <dbReference type="SAM" id="Phobius"/>
    </source>
</evidence>
<reference evidence="3 4" key="1">
    <citation type="submission" date="2018-04" db="EMBL/GenBank/DDBJ databases">
        <title>The genome of golden apple snail Pomacea canaliculata provides insight into stress tolerance and invasive adaptation.</title>
        <authorList>
            <person name="Liu C."/>
            <person name="Liu B."/>
            <person name="Ren Y."/>
            <person name="Zhang Y."/>
            <person name="Wang H."/>
            <person name="Li S."/>
            <person name="Jiang F."/>
            <person name="Yin L."/>
            <person name="Zhang G."/>
            <person name="Qian W."/>
            <person name="Fan W."/>
        </authorList>
    </citation>
    <scope>NUCLEOTIDE SEQUENCE [LARGE SCALE GENOMIC DNA]</scope>
    <source>
        <strain evidence="3">SZHN2017</strain>
        <tissue evidence="3">Muscle</tissue>
    </source>
</reference>
<keyword evidence="4" id="KW-1185">Reference proteome</keyword>
<dbReference type="OrthoDB" id="6217402at2759"/>
<name>A0A2T7P130_POMCA</name>
<feature type="transmembrane region" description="Helical" evidence="2">
    <location>
        <begin position="392"/>
        <end position="418"/>
    </location>
</feature>
<evidence type="ECO:0000256" key="1">
    <source>
        <dbReference type="SAM" id="MobiDB-lite"/>
    </source>
</evidence>
<evidence type="ECO:0000313" key="4">
    <source>
        <dbReference type="Proteomes" id="UP000245119"/>
    </source>
</evidence>
<feature type="compositionally biased region" description="Basic and acidic residues" evidence="1">
    <location>
        <begin position="427"/>
        <end position="436"/>
    </location>
</feature>
<protein>
    <submittedName>
        <fullName evidence="3">Uncharacterized protein</fullName>
    </submittedName>
</protein>
<dbReference type="Proteomes" id="UP000245119">
    <property type="component" value="Linkage Group LG7"/>
</dbReference>
<proteinExistence type="predicted"/>
<gene>
    <name evidence="3" type="ORF">C0Q70_12260</name>
</gene>